<reference evidence="3 4" key="1">
    <citation type="submission" date="2022-01" db="EMBL/GenBank/DDBJ databases">
        <title>Desulfofustis limnae sp. nov., a novel mesophilic sulfate-reducing bacterium isolated from marsh soil.</title>
        <authorList>
            <person name="Watanabe M."/>
            <person name="Takahashi A."/>
            <person name="Kojima H."/>
            <person name="Fukui M."/>
        </authorList>
    </citation>
    <scope>NUCLEOTIDE SEQUENCE [LARGE SCALE GENOMIC DNA]</scope>
    <source>
        <strain evidence="3 4">PPLL</strain>
    </source>
</reference>
<accession>A0ABM7WCC7</accession>
<protein>
    <submittedName>
        <fullName evidence="3">Phage terminase small subunit</fullName>
    </submittedName>
</protein>
<dbReference type="InterPro" id="IPR005335">
    <property type="entry name" value="Terminase_ssu"/>
</dbReference>
<keyword evidence="1" id="KW-1188">Viral release from host cell</keyword>
<dbReference type="EMBL" id="AP025516">
    <property type="protein sequence ID" value="BDD88641.1"/>
    <property type="molecule type" value="Genomic_DNA"/>
</dbReference>
<proteinExistence type="predicted"/>
<sequence>MGLNMGARRTIKKEKFAHKYVETGNASEAYRFAYNTERMKPGSVNRMASELLKDLYVTSTVEKLRKRMMAKIDLSAEMVLTECTRIAFFDPRKLFNEDKSLRDLAELNSQEASAIASIDIFEVRGKGDREGTTFVKRIRFNDKLKALDVLAKHLGLYNTVSQDQKTRLVIVKDFTGEIKRE</sequence>
<name>A0ABM7WCC7_9BACT</name>
<dbReference type="Pfam" id="PF03592">
    <property type="entry name" value="Terminase_2"/>
    <property type="match status" value="1"/>
</dbReference>
<evidence type="ECO:0000256" key="1">
    <source>
        <dbReference type="ARBA" id="ARBA00022612"/>
    </source>
</evidence>
<evidence type="ECO:0000313" key="3">
    <source>
        <dbReference type="EMBL" id="BDD88641.1"/>
    </source>
</evidence>
<dbReference type="InterPro" id="IPR038713">
    <property type="entry name" value="Terminase_Gp1_N_sf"/>
</dbReference>
<evidence type="ECO:0000313" key="4">
    <source>
        <dbReference type="Proteomes" id="UP000830055"/>
    </source>
</evidence>
<gene>
    <name evidence="3" type="ORF">DPPLL_30060</name>
</gene>
<dbReference type="InterPro" id="IPR052404">
    <property type="entry name" value="SPP1-like_terminase"/>
</dbReference>
<keyword evidence="2" id="KW-0231">Viral genome packaging</keyword>
<dbReference type="Proteomes" id="UP000830055">
    <property type="component" value="Chromosome"/>
</dbReference>
<dbReference type="Gene3D" id="1.10.10.1400">
    <property type="entry name" value="Terminase, small subunit, N-terminal DNA-binding domain, HTH motif"/>
    <property type="match status" value="1"/>
</dbReference>
<evidence type="ECO:0000256" key="2">
    <source>
        <dbReference type="ARBA" id="ARBA00023219"/>
    </source>
</evidence>
<dbReference type="PANTHER" id="PTHR41328:SF2">
    <property type="entry name" value="TERMINASE SMALL SUBUNIT"/>
    <property type="match status" value="1"/>
</dbReference>
<keyword evidence="4" id="KW-1185">Reference proteome</keyword>
<organism evidence="3 4">
    <name type="scientific">Desulfofustis limnaeus</name>
    <dbReference type="NCBI Taxonomy" id="2740163"/>
    <lineage>
        <taxon>Bacteria</taxon>
        <taxon>Pseudomonadati</taxon>
        <taxon>Thermodesulfobacteriota</taxon>
        <taxon>Desulfobulbia</taxon>
        <taxon>Desulfobulbales</taxon>
        <taxon>Desulfocapsaceae</taxon>
        <taxon>Desulfofustis</taxon>
    </lineage>
</organism>
<dbReference type="PANTHER" id="PTHR41328">
    <property type="entry name" value="TERMINASE SMALL SUBUNIT-RELATED"/>
    <property type="match status" value="1"/>
</dbReference>